<dbReference type="PANTHER" id="PTHR21600:SF44">
    <property type="entry name" value="RIBOSOMAL LARGE SUBUNIT PSEUDOURIDINE SYNTHASE D"/>
    <property type="match status" value="1"/>
</dbReference>
<dbReference type="GO" id="GO:0000455">
    <property type="term" value="P:enzyme-directed rRNA pseudouridine synthesis"/>
    <property type="evidence" value="ECO:0007669"/>
    <property type="project" value="TreeGrafter"/>
</dbReference>
<dbReference type="Gene3D" id="3.30.2350.10">
    <property type="entry name" value="Pseudouridine synthase"/>
    <property type="match status" value="1"/>
</dbReference>
<sequence length="263" mass="30888">MLIKNINENYMRYTTTSQEIFETFCISKTHKKHLKIDEEKKTIYFNYPEKDIEINYEPVDILYENTFLIVAFKPPFLLVHDDGNNQDTLQARVNGYLQLNQSKYPAQAIHRIDYETSGLVLFCKHPFFQAYCDKNMEEHHIKKEYIALVQGHTNYKNKKIISNIARDRHNAKKMIIHPNGKESVSIFNTLKNYKDCSLIQVTILTGRKHQIRVQCASLNHPILNDSLYGGKKIDNTGLLLQSHHIQFNDVDITCPQEKRFIRK</sequence>
<gene>
    <name evidence="7" type="ORF">DWW32_12015</name>
</gene>
<organism evidence="7 8">
    <name type="scientific">Holdemanella biformis</name>
    <dbReference type="NCBI Taxonomy" id="1735"/>
    <lineage>
        <taxon>Bacteria</taxon>
        <taxon>Bacillati</taxon>
        <taxon>Bacillota</taxon>
        <taxon>Erysipelotrichia</taxon>
        <taxon>Erysipelotrichales</taxon>
        <taxon>Erysipelotrichaceae</taxon>
        <taxon>Holdemanella</taxon>
    </lineage>
</organism>
<dbReference type="InterPro" id="IPR020103">
    <property type="entry name" value="PsdUridine_synth_cat_dom_sf"/>
</dbReference>
<comment type="similarity">
    <text evidence="2">Belongs to the pseudouridine synthase RluA family.</text>
</comment>
<dbReference type="GO" id="GO:0003723">
    <property type="term" value="F:RNA binding"/>
    <property type="evidence" value="ECO:0007669"/>
    <property type="project" value="InterPro"/>
</dbReference>
<dbReference type="EMBL" id="QRYQ01000033">
    <property type="protein sequence ID" value="RGU89122.1"/>
    <property type="molecule type" value="Genomic_DNA"/>
</dbReference>
<evidence type="ECO:0000256" key="1">
    <source>
        <dbReference type="ARBA" id="ARBA00000073"/>
    </source>
</evidence>
<dbReference type="Proteomes" id="UP000265489">
    <property type="component" value="Unassembled WGS sequence"/>
</dbReference>
<dbReference type="GO" id="GO:0009982">
    <property type="term" value="F:pseudouridine synthase activity"/>
    <property type="evidence" value="ECO:0007669"/>
    <property type="project" value="InterPro"/>
</dbReference>
<dbReference type="PANTHER" id="PTHR21600">
    <property type="entry name" value="MITOCHONDRIAL RNA PSEUDOURIDINE SYNTHASE"/>
    <property type="match status" value="1"/>
</dbReference>
<dbReference type="InterPro" id="IPR050188">
    <property type="entry name" value="RluA_PseudoU_synthase"/>
</dbReference>
<keyword evidence="3" id="KW-0413">Isomerase</keyword>
<evidence type="ECO:0000313" key="7">
    <source>
        <dbReference type="EMBL" id="RGU89122.1"/>
    </source>
</evidence>
<evidence type="ECO:0000313" key="8">
    <source>
        <dbReference type="Proteomes" id="UP000265489"/>
    </source>
</evidence>
<dbReference type="PROSITE" id="PS01129">
    <property type="entry name" value="PSI_RLU"/>
    <property type="match status" value="1"/>
</dbReference>
<comment type="catalytic activity">
    <reaction evidence="1">
        <text>a uridine in RNA = a pseudouridine in RNA</text>
        <dbReference type="Rhea" id="RHEA:48348"/>
        <dbReference type="Rhea" id="RHEA-COMP:12068"/>
        <dbReference type="Rhea" id="RHEA-COMP:12069"/>
        <dbReference type="ChEBI" id="CHEBI:65314"/>
        <dbReference type="ChEBI" id="CHEBI:65315"/>
    </reaction>
</comment>
<accession>A0A395W893</accession>
<evidence type="ECO:0000256" key="4">
    <source>
        <dbReference type="ARBA" id="ARBA00031870"/>
    </source>
</evidence>
<dbReference type="SUPFAM" id="SSF55120">
    <property type="entry name" value="Pseudouridine synthase"/>
    <property type="match status" value="1"/>
</dbReference>
<dbReference type="InterPro" id="IPR006224">
    <property type="entry name" value="PsdUridine_synth_RluA-like_CS"/>
</dbReference>
<protein>
    <recommendedName>
        <fullName evidence="4">RNA pseudouridylate synthase</fullName>
    </recommendedName>
    <alternativeName>
        <fullName evidence="5">RNA-uridine isomerase</fullName>
    </alternativeName>
</protein>
<dbReference type="CDD" id="cd02869">
    <property type="entry name" value="PseudoU_synth_RluA_like"/>
    <property type="match status" value="1"/>
</dbReference>
<dbReference type="InterPro" id="IPR006145">
    <property type="entry name" value="PsdUridine_synth_RsuA/RluA"/>
</dbReference>
<comment type="caution">
    <text evidence="7">The sequence shown here is derived from an EMBL/GenBank/DDBJ whole genome shotgun (WGS) entry which is preliminary data.</text>
</comment>
<evidence type="ECO:0000256" key="3">
    <source>
        <dbReference type="ARBA" id="ARBA00023235"/>
    </source>
</evidence>
<reference evidence="7 8" key="1">
    <citation type="submission" date="2018-08" db="EMBL/GenBank/DDBJ databases">
        <title>A genome reference for cultivated species of the human gut microbiota.</title>
        <authorList>
            <person name="Zou Y."/>
            <person name="Xue W."/>
            <person name="Luo G."/>
        </authorList>
    </citation>
    <scope>NUCLEOTIDE SEQUENCE [LARGE SCALE GENOMIC DNA]</scope>
    <source>
        <strain evidence="7 8">AF15-20</strain>
    </source>
</reference>
<dbReference type="AlphaFoldDB" id="A0A395W893"/>
<dbReference type="GO" id="GO:0140098">
    <property type="term" value="F:catalytic activity, acting on RNA"/>
    <property type="evidence" value="ECO:0007669"/>
    <property type="project" value="UniProtKB-ARBA"/>
</dbReference>
<name>A0A395W893_9FIRM</name>
<proteinExistence type="inferred from homology"/>
<evidence type="ECO:0000259" key="6">
    <source>
        <dbReference type="Pfam" id="PF00849"/>
    </source>
</evidence>
<feature type="domain" description="Pseudouridine synthase RsuA/RluA-like" evidence="6">
    <location>
        <begin position="68"/>
        <end position="217"/>
    </location>
</feature>
<evidence type="ECO:0000256" key="5">
    <source>
        <dbReference type="ARBA" id="ARBA00033164"/>
    </source>
</evidence>
<dbReference type="Pfam" id="PF00849">
    <property type="entry name" value="PseudoU_synth_2"/>
    <property type="match status" value="1"/>
</dbReference>
<evidence type="ECO:0000256" key="2">
    <source>
        <dbReference type="ARBA" id="ARBA00010876"/>
    </source>
</evidence>